<organism evidence="1 2">
    <name type="scientific">Salipiger abyssi</name>
    <dbReference type="NCBI Taxonomy" id="1250539"/>
    <lineage>
        <taxon>Bacteria</taxon>
        <taxon>Pseudomonadati</taxon>
        <taxon>Pseudomonadota</taxon>
        <taxon>Alphaproteobacteria</taxon>
        <taxon>Rhodobacterales</taxon>
        <taxon>Roseobacteraceae</taxon>
        <taxon>Salipiger</taxon>
    </lineage>
</organism>
<dbReference type="AlphaFoldDB" id="A0A1P8USP8"/>
<dbReference type="EMBL" id="CP015093">
    <property type="protein sequence ID" value="APZ52368.1"/>
    <property type="molecule type" value="Genomic_DNA"/>
</dbReference>
<accession>A0A1P8USP8</accession>
<evidence type="ECO:0000313" key="1">
    <source>
        <dbReference type="EMBL" id="APZ52368.1"/>
    </source>
</evidence>
<dbReference type="Proteomes" id="UP000187059">
    <property type="component" value="Chromosome"/>
</dbReference>
<sequence length="257" mass="29491">MAGIGEGWMSRALSAAVLRRWSAAAEQADTTDLRILRRQRTAARRLRRRLDKLLHVADARLSLPLVGNQTFPRPQGVDWSWRPELWCGPLPVPGLAAVPSKATLGDEVTLFHDCAQSEITLRQLRNLREADLAAYGLRLDVFRFDGSYLSLAIDLPEAASDGLLRKHLLRIETIVEMEKPLEIFARLNIKHGPNTEQIVRELPVTEDEIRVEFDLAYTRLNEKRVERMWLDLIFEGPEMNQVILRDLTFSRRHRAEL</sequence>
<keyword evidence="2" id="KW-1185">Reference proteome</keyword>
<evidence type="ECO:0000313" key="2">
    <source>
        <dbReference type="Proteomes" id="UP000187059"/>
    </source>
</evidence>
<dbReference type="KEGG" id="paby:Ga0080574_TMP2034"/>
<name>A0A1P8USP8_9RHOB</name>
<dbReference type="STRING" id="1250539.Ga0080574_TMP2034"/>
<dbReference type="InterPro" id="IPR045514">
    <property type="entry name" value="DUF6478"/>
</dbReference>
<reference evidence="1 2" key="1">
    <citation type="submission" date="2016-04" db="EMBL/GenBank/DDBJ databases">
        <title>Deep-sea bacteria in the southern Pacific.</title>
        <authorList>
            <person name="Tang K."/>
        </authorList>
    </citation>
    <scope>NUCLEOTIDE SEQUENCE [LARGE SCALE GENOMIC DNA]</scope>
    <source>
        <strain evidence="1 2">JLT2014</strain>
    </source>
</reference>
<proteinExistence type="predicted"/>
<gene>
    <name evidence="1" type="ORF">Ga0080574_TMP2034</name>
</gene>
<dbReference type="Pfam" id="PF20086">
    <property type="entry name" value="DUF6478"/>
    <property type="match status" value="1"/>
</dbReference>
<dbReference type="RefSeq" id="WP_198039799.1">
    <property type="nucleotide sequence ID" value="NZ_CP015093.1"/>
</dbReference>
<protein>
    <submittedName>
        <fullName evidence="1">Uncharacterized protein</fullName>
    </submittedName>
</protein>